<evidence type="ECO:0000313" key="2">
    <source>
        <dbReference type="EMBL" id="GBR75591.1"/>
    </source>
</evidence>
<dbReference type="InterPro" id="IPR001387">
    <property type="entry name" value="Cro/C1-type_HTH"/>
</dbReference>
<dbReference type="Proteomes" id="UP000275925">
    <property type="component" value="Unassembled WGS sequence"/>
</dbReference>
<dbReference type="PROSITE" id="PS50943">
    <property type="entry name" value="HTH_CROC1"/>
    <property type="match status" value="1"/>
</dbReference>
<dbReference type="Pfam" id="PF01381">
    <property type="entry name" value="HTH_3"/>
    <property type="match status" value="1"/>
</dbReference>
<name>A0A388TEW7_9BACT</name>
<dbReference type="AlphaFoldDB" id="A0A388TEW7"/>
<evidence type="ECO:0000259" key="1">
    <source>
        <dbReference type="PROSITE" id="PS50943"/>
    </source>
</evidence>
<organism evidence="2 3">
    <name type="scientific">Candidatus Termititenax persephonae</name>
    <dbReference type="NCBI Taxonomy" id="2218525"/>
    <lineage>
        <taxon>Bacteria</taxon>
        <taxon>Bacillati</taxon>
        <taxon>Candidatus Margulisiibacteriota</taxon>
        <taxon>Candidatus Termititenacia</taxon>
        <taxon>Candidatus Termititenacales</taxon>
        <taxon>Candidatus Termititenacaceae</taxon>
        <taxon>Candidatus Termititenax</taxon>
    </lineage>
</organism>
<dbReference type="GO" id="GO:0003677">
    <property type="term" value="F:DNA binding"/>
    <property type="evidence" value="ECO:0007669"/>
    <property type="project" value="InterPro"/>
</dbReference>
<feature type="domain" description="HTH cro/C1-type" evidence="1">
    <location>
        <begin position="33"/>
        <end position="87"/>
    </location>
</feature>
<dbReference type="SUPFAM" id="SSF47413">
    <property type="entry name" value="lambda repressor-like DNA-binding domains"/>
    <property type="match status" value="1"/>
</dbReference>
<proteinExistence type="predicted"/>
<dbReference type="SMART" id="SM00530">
    <property type="entry name" value="HTH_XRE"/>
    <property type="match status" value="1"/>
</dbReference>
<dbReference type="InterPro" id="IPR010982">
    <property type="entry name" value="Lambda_DNA-bd_dom_sf"/>
</dbReference>
<dbReference type="EMBL" id="BGZO01000004">
    <property type="protein sequence ID" value="GBR75591.1"/>
    <property type="molecule type" value="Genomic_DNA"/>
</dbReference>
<gene>
    <name evidence="2" type="ORF">NO2_0250</name>
</gene>
<dbReference type="Gene3D" id="1.10.260.40">
    <property type="entry name" value="lambda repressor-like DNA-binding domains"/>
    <property type="match status" value="1"/>
</dbReference>
<sequence>MNWHKAKKIILKNKEVRRELENNKMEYKIIGDIILARKEKKFTQKRLAELIGTKQSNISRLESGNYNPTLEFLSKIALATGRKLKVSFA</sequence>
<comment type="caution">
    <text evidence="2">The sequence shown here is derived from an EMBL/GenBank/DDBJ whole genome shotgun (WGS) entry which is preliminary data.</text>
</comment>
<accession>A0A388TEW7</accession>
<dbReference type="CDD" id="cd00093">
    <property type="entry name" value="HTH_XRE"/>
    <property type="match status" value="1"/>
</dbReference>
<evidence type="ECO:0000313" key="3">
    <source>
        <dbReference type="Proteomes" id="UP000275925"/>
    </source>
</evidence>
<protein>
    <submittedName>
        <fullName evidence="2">Helix-turn-helix XRE-family transcriptional regulators</fullName>
    </submittedName>
</protein>
<reference evidence="2 3" key="1">
    <citation type="journal article" date="2019" name="ISME J.">
        <title>Genome analyses of uncultured TG2/ZB3 bacteria in 'Margulisbacteria' specifically attached to ectosymbiotic spirochetes of protists in the termite gut.</title>
        <authorList>
            <person name="Utami Y.D."/>
            <person name="Kuwahara H."/>
            <person name="Igai K."/>
            <person name="Murakami T."/>
            <person name="Sugaya K."/>
            <person name="Morikawa T."/>
            <person name="Nagura Y."/>
            <person name="Yuki M."/>
            <person name="Deevong P."/>
            <person name="Inoue T."/>
            <person name="Kihara K."/>
            <person name="Lo N."/>
            <person name="Yamada A."/>
            <person name="Ohkuma M."/>
            <person name="Hongoh Y."/>
        </authorList>
    </citation>
    <scope>NUCLEOTIDE SEQUENCE [LARGE SCALE GENOMIC DNA]</scope>
    <source>
        <strain evidence="2">NkOx7-02</strain>
    </source>
</reference>
<keyword evidence="3" id="KW-1185">Reference proteome</keyword>